<reference evidence="3" key="1">
    <citation type="submission" date="2020-10" db="EMBL/GenBank/DDBJ databases">
        <title>Chromosome-scale genome assembly of the Allis shad, Alosa alosa.</title>
        <authorList>
            <person name="Margot Z."/>
            <person name="Christophe K."/>
            <person name="Cabau C."/>
            <person name="Louis A."/>
            <person name="Berthelot C."/>
            <person name="Parey E."/>
            <person name="Roest Crollius H."/>
            <person name="Montfort J."/>
            <person name="Robinson-Rechavi M."/>
            <person name="Bucao C."/>
            <person name="Bouchez O."/>
            <person name="Gislard M."/>
            <person name="Lluch J."/>
            <person name="Milhes M."/>
            <person name="Lampietro C."/>
            <person name="Lopez Roques C."/>
            <person name="Donnadieu C."/>
            <person name="Braasch I."/>
            <person name="Desvignes T."/>
            <person name="Postlethwait J."/>
            <person name="Bobe J."/>
            <person name="Guiguen Y."/>
        </authorList>
    </citation>
    <scope>NUCLEOTIDE SEQUENCE</scope>
    <source>
        <strain evidence="3">M-15738</strain>
        <tissue evidence="3">Blood</tissue>
    </source>
</reference>
<keyword evidence="1" id="KW-0540">Nuclease</keyword>
<comment type="caution">
    <text evidence="3">The sequence shown here is derived from an EMBL/GenBank/DDBJ whole genome shotgun (WGS) entry which is preliminary data.</text>
</comment>
<keyword evidence="4" id="KW-1185">Reference proteome</keyword>
<protein>
    <submittedName>
        <fullName evidence="3">Uncharacterized protein</fullName>
    </submittedName>
</protein>
<dbReference type="Proteomes" id="UP000823561">
    <property type="component" value="Chromosome 20"/>
</dbReference>
<name>A0AAV6FUH7_9TELE</name>
<evidence type="ECO:0000313" key="3">
    <source>
        <dbReference type="EMBL" id="KAG5264860.1"/>
    </source>
</evidence>
<dbReference type="PANTHER" id="PTHR11046:SF15">
    <property type="entry name" value="RIBOFLAVIN TRANSPORTER 1 ISOFORM X1"/>
    <property type="match status" value="1"/>
</dbReference>
<dbReference type="InterPro" id="IPR022894">
    <property type="entry name" value="Oligoribonuclease"/>
</dbReference>
<gene>
    <name evidence="3" type="ORF">AALO_G00258840</name>
</gene>
<organism evidence="3 4">
    <name type="scientific">Alosa alosa</name>
    <name type="common">allis shad</name>
    <dbReference type="NCBI Taxonomy" id="278164"/>
    <lineage>
        <taxon>Eukaryota</taxon>
        <taxon>Metazoa</taxon>
        <taxon>Chordata</taxon>
        <taxon>Craniata</taxon>
        <taxon>Vertebrata</taxon>
        <taxon>Euteleostomi</taxon>
        <taxon>Actinopterygii</taxon>
        <taxon>Neopterygii</taxon>
        <taxon>Teleostei</taxon>
        <taxon>Clupei</taxon>
        <taxon>Clupeiformes</taxon>
        <taxon>Clupeoidei</taxon>
        <taxon>Clupeidae</taxon>
        <taxon>Alosa</taxon>
    </lineage>
</organism>
<feature type="compositionally biased region" description="Polar residues" evidence="2">
    <location>
        <begin position="710"/>
        <end position="720"/>
    </location>
</feature>
<sequence>MDTDQDSGLAGPSILSLADELRDDTYDKLVGDFLGSQTGEGLQLDERPCKNRLLVQVGLMREDNEVQWGPVLKWLQKIFSMFQSADFQCLIERNIETTLSLTGDARKKFLESDVNFEFVGPICDSIGIGRTDLLEMSDFSEQAQCTEITNGLMLELSNFVMREKIDTLVLVSWLKNFDPQFCSDGKIQKANRWLKAKLKKFMVHYRNFQRTRYRSNGLMDQFLQTPFDLYSDDTDAVDKPSRRGNFKKRGQKRRPGRPRLKEEDEPMAVTQKQTANRHKLVTVKEEYDSDGYNNQSEPVPGSRGNPHINDGESLTLLDVSIISVQKLSNVYGGKTEVSKQVSLDLLKNQYTLMLAEDDGMSFMTEQINALSDTHSLVSPLDFLHYNTHYLLDIYDAIEQQIMSFEQEIKSTTGEKLGRDNNSTFKYFVNFDESATCRYIRMASDMLSPHENTKNNCRRHWLAFCVERGNPSKLPANVSNRFNNYFEAAAALLHHRTDVVLFFSDLQALNDEPNIILDSINEDANDDAIQALVCVLAIVYCKVLGPYWQLLKSKAQYALYSRYIYCLYQKLLQWSKDATTLMEPEMATNVFLQVPLQESTFSKVFSFCSTNAENQFGILIRTCLEKVMKVIAAVTEENLKDFLPGGVYCQEPSAEVSNQLMNCTFSHLMGEYPFGQAFPYKSQRPDLASSSDSSRIPLGQKNRFPPPGKPQSKTMQQSPPSVFNKPLIKKQRKLLLPVAMEQSEDQGSEATRETILMSIEKNGGPCRTKQDVDKLLLRLEGATHAQKREAIRCELGYQKVVLGSRNPNLAHVGFSLTDMVAKLKVVLPNEMGYASPNEDVEDEEEVEDDAEGMDTGSVPVIGDTHADTLDKGPGNDNDREINLGREGMPPYQNYREMKDFQNEFSFT</sequence>
<evidence type="ECO:0000256" key="1">
    <source>
        <dbReference type="ARBA" id="ARBA00022722"/>
    </source>
</evidence>
<evidence type="ECO:0000256" key="2">
    <source>
        <dbReference type="SAM" id="MobiDB-lite"/>
    </source>
</evidence>
<feature type="region of interest" description="Disordered" evidence="2">
    <location>
        <begin position="833"/>
        <end position="891"/>
    </location>
</feature>
<feature type="compositionally biased region" description="Basic residues" evidence="2">
    <location>
        <begin position="242"/>
        <end position="258"/>
    </location>
</feature>
<feature type="compositionally biased region" description="Acidic residues" evidence="2">
    <location>
        <begin position="837"/>
        <end position="851"/>
    </location>
</feature>
<keyword evidence="1" id="KW-0378">Hydrolase</keyword>
<dbReference type="GO" id="GO:0000175">
    <property type="term" value="F:3'-5'-RNA exonuclease activity"/>
    <property type="evidence" value="ECO:0007669"/>
    <property type="project" value="InterPro"/>
</dbReference>
<proteinExistence type="predicted"/>
<feature type="region of interest" description="Disordered" evidence="2">
    <location>
        <begin position="682"/>
        <end position="721"/>
    </location>
</feature>
<feature type="region of interest" description="Disordered" evidence="2">
    <location>
        <begin position="233"/>
        <end position="306"/>
    </location>
</feature>
<dbReference type="PANTHER" id="PTHR11046">
    <property type="entry name" value="OLIGORIBONUCLEASE, MITOCHONDRIAL"/>
    <property type="match status" value="1"/>
</dbReference>
<evidence type="ECO:0000313" key="4">
    <source>
        <dbReference type="Proteomes" id="UP000823561"/>
    </source>
</evidence>
<dbReference type="EMBL" id="JADWDJ010000020">
    <property type="protein sequence ID" value="KAG5264860.1"/>
    <property type="molecule type" value="Genomic_DNA"/>
</dbReference>
<accession>A0AAV6FUH7</accession>
<dbReference type="AlphaFoldDB" id="A0AAV6FUH7"/>